<keyword evidence="3" id="KW-0554">One-carbon metabolism</keyword>
<comment type="subcellular location">
    <subcellularLocation>
        <location evidence="3">Cytoplasm</location>
    </subcellularLocation>
</comment>
<protein>
    <recommendedName>
        <fullName evidence="3">Formylmethanofuran--tetrahydromethanopterin formyltransferase</fullName>
        <shortName evidence="3">Ftr</shortName>
        <ecNumber evidence="3">2.3.1.101</ecNumber>
    </recommendedName>
    <alternativeName>
        <fullName evidence="3">H4MPT formyltransferase</fullName>
    </alternativeName>
</protein>
<dbReference type="HAMAP" id="MF_00579">
    <property type="entry name" value="FTR"/>
    <property type="match status" value="1"/>
</dbReference>
<dbReference type="OrthoDB" id="8841169at2"/>
<reference evidence="6 7" key="1">
    <citation type="submission" date="2019-02" db="EMBL/GenBank/DDBJ databases">
        <title>Deep-cultivation of Planctomycetes and their phenomic and genomic characterization uncovers novel biology.</title>
        <authorList>
            <person name="Wiegand S."/>
            <person name="Jogler M."/>
            <person name="Boedeker C."/>
            <person name="Pinto D."/>
            <person name="Vollmers J."/>
            <person name="Rivas-Marin E."/>
            <person name="Kohn T."/>
            <person name="Peeters S.H."/>
            <person name="Heuer A."/>
            <person name="Rast P."/>
            <person name="Oberbeckmann S."/>
            <person name="Bunk B."/>
            <person name="Jeske O."/>
            <person name="Meyerdierks A."/>
            <person name="Storesund J.E."/>
            <person name="Kallscheuer N."/>
            <person name="Luecker S."/>
            <person name="Lage O.M."/>
            <person name="Pohl T."/>
            <person name="Merkel B.J."/>
            <person name="Hornburger P."/>
            <person name="Mueller R.-W."/>
            <person name="Bruemmer F."/>
            <person name="Labrenz M."/>
            <person name="Spormann A.M."/>
            <person name="Op den Camp H."/>
            <person name="Overmann J."/>
            <person name="Amann R."/>
            <person name="Jetten M.S.M."/>
            <person name="Mascher T."/>
            <person name="Medema M.H."/>
            <person name="Devos D.P."/>
            <person name="Kaster A.-K."/>
            <person name="Ovreas L."/>
            <person name="Rohde M."/>
            <person name="Galperin M.Y."/>
            <person name="Jogler C."/>
        </authorList>
    </citation>
    <scope>NUCLEOTIDE SEQUENCE [LARGE SCALE GENOMIC DNA]</scope>
    <source>
        <strain evidence="6 7">K23_9</strain>
    </source>
</reference>
<feature type="domain" description="Formylmethanofuran: tetrahydromethanopterin formyltransferase Ftr N-terminal" evidence="4">
    <location>
        <begin position="27"/>
        <end position="167"/>
    </location>
</feature>
<comment type="subunit">
    <text evidence="3">Homotetramer.</text>
</comment>
<evidence type="ECO:0000256" key="2">
    <source>
        <dbReference type="ARBA" id="ARBA00022679"/>
    </source>
</evidence>
<keyword evidence="7" id="KW-1185">Reference proteome</keyword>
<evidence type="ECO:0000259" key="4">
    <source>
        <dbReference type="Pfam" id="PF01913"/>
    </source>
</evidence>
<comment type="similarity">
    <text evidence="1 3">Belongs to the FTR family.</text>
</comment>
<dbReference type="GO" id="GO:0030270">
    <property type="term" value="F:formylmethanofuran-tetrahydromethanopterin N-formyltransferase activity"/>
    <property type="evidence" value="ECO:0007669"/>
    <property type="project" value="UniProtKB-UniRule"/>
</dbReference>
<dbReference type="EC" id="2.3.1.101" evidence="3"/>
<proteinExistence type="inferred from homology"/>
<comment type="catalytic activity">
    <reaction evidence="3">
        <text>N-formylmethanofuran + 5,6,7,8-tetrahydromethanopterin + H(+) = N(5)-formyl-5,6,7,8-tetrahydromethanopterin + methanofuran</text>
        <dbReference type="Rhea" id="RHEA:18061"/>
        <dbReference type="ChEBI" id="CHEBI:15378"/>
        <dbReference type="ChEBI" id="CHEBI:57727"/>
        <dbReference type="ChEBI" id="CHEBI:58018"/>
        <dbReference type="ChEBI" id="CHEBI:58103"/>
        <dbReference type="ChEBI" id="CHEBI:58151"/>
        <dbReference type="EC" id="2.3.1.101"/>
    </reaction>
</comment>
<evidence type="ECO:0000259" key="5">
    <source>
        <dbReference type="Pfam" id="PF02741"/>
    </source>
</evidence>
<organism evidence="6 7">
    <name type="scientific">Stieleria marina</name>
    <dbReference type="NCBI Taxonomy" id="1930275"/>
    <lineage>
        <taxon>Bacteria</taxon>
        <taxon>Pseudomonadati</taxon>
        <taxon>Planctomycetota</taxon>
        <taxon>Planctomycetia</taxon>
        <taxon>Pirellulales</taxon>
        <taxon>Pirellulaceae</taxon>
        <taxon>Stieleria</taxon>
    </lineage>
</organism>
<dbReference type="NCBIfam" id="NF002554">
    <property type="entry name" value="PRK02114.1"/>
    <property type="match status" value="1"/>
</dbReference>
<dbReference type="InterPro" id="IPR023447">
    <property type="entry name" value="ForMFR_H4MPT_ForTrfase_fd-like"/>
</dbReference>
<dbReference type="GO" id="GO:0016787">
    <property type="term" value="F:hydrolase activity"/>
    <property type="evidence" value="ECO:0007669"/>
    <property type="project" value="UniProtKB-KW"/>
</dbReference>
<dbReference type="GO" id="GO:0006730">
    <property type="term" value="P:one-carbon metabolic process"/>
    <property type="evidence" value="ECO:0007669"/>
    <property type="project" value="UniProtKB-UniRule"/>
</dbReference>
<evidence type="ECO:0000313" key="7">
    <source>
        <dbReference type="Proteomes" id="UP000319817"/>
    </source>
</evidence>
<dbReference type="PIRSF" id="PIRSF006414">
    <property type="entry name" value="Ftr_formyl_trnsf"/>
    <property type="match status" value="1"/>
</dbReference>
<name>A0A517NSH7_9BACT</name>
<dbReference type="Pfam" id="PF01913">
    <property type="entry name" value="FTR"/>
    <property type="match status" value="1"/>
</dbReference>
<dbReference type="EMBL" id="CP036526">
    <property type="protein sequence ID" value="QDT10084.1"/>
    <property type="molecule type" value="Genomic_DNA"/>
</dbReference>
<dbReference type="AlphaFoldDB" id="A0A517NSH7"/>
<dbReference type="GO" id="GO:0046294">
    <property type="term" value="P:formaldehyde catabolic process"/>
    <property type="evidence" value="ECO:0007669"/>
    <property type="project" value="UniProtKB-UniRule"/>
</dbReference>
<feature type="domain" description="Formylmethanofuran: tetrahydromethanopterin formyltransferase Ftr C-terminal" evidence="5">
    <location>
        <begin position="170"/>
        <end position="316"/>
    </location>
</feature>
<comment type="pathway">
    <text evidence="3">One-carbon metabolism; formaldehyde degradation; formate from formaldehyde (H(4)MPT route): step 4/5.</text>
</comment>
<accession>A0A517NSH7</accession>
<dbReference type="Pfam" id="PF02741">
    <property type="entry name" value="FTR_C"/>
    <property type="match status" value="1"/>
</dbReference>
<dbReference type="InterPro" id="IPR002770">
    <property type="entry name" value="ForMFR_H4MPT_ForTrfase_C"/>
</dbReference>
<keyword evidence="2 3" id="KW-0808">Transferase</keyword>
<keyword evidence="3" id="KW-0963">Cytoplasm</keyword>
<keyword evidence="6" id="KW-0378">Hydrolase</keyword>
<gene>
    <name evidence="6" type="primary">fhcD_2</name>
    <name evidence="3" type="synonym">ffsA</name>
    <name evidence="6" type="ORF">K239x_20380</name>
</gene>
<evidence type="ECO:0000256" key="1">
    <source>
        <dbReference type="ARBA" id="ARBA00006770"/>
    </source>
</evidence>
<dbReference type="Proteomes" id="UP000319817">
    <property type="component" value="Chromosome"/>
</dbReference>
<dbReference type="UniPathway" id="UPA00562">
    <property type="reaction ID" value="UER00704"/>
</dbReference>
<comment type="function">
    <text evidence="3">Catalyzes the transfer of a formyl group from 5-formyl tetrahydromethanopterin (5-formyl-H(4)MPT) to methanofuran (MFR) to produce formylmethanofuran (formyl-MFR) and tetrahydromethanopterin (H(4)MPT).</text>
</comment>
<evidence type="ECO:0000313" key="6">
    <source>
        <dbReference type="EMBL" id="QDT10084.1"/>
    </source>
</evidence>
<dbReference type="SUPFAM" id="SSF55112">
    <property type="entry name" value="Formylmethanofuran:tetrahydromethanopterin formyltransferase"/>
    <property type="match status" value="2"/>
</dbReference>
<keyword evidence="3 6" id="KW-0012">Acyltransferase</keyword>
<dbReference type="Gene3D" id="3.30.70.520">
    <property type="match status" value="2"/>
</dbReference>
<dbReference type="NCBIfam" id="TIGR03119">
    <property type="entry name" value="one_C_fhcD"/>
    <property type="match status" value="1"/>
</dbReference>
<dbReference type="InterPro" id="IPR014053">
    <property type="entry name" value="ForMFR_H4MPT_ForTrfase"/>
</dbReference>
<sequence>MTDTQANEPQLGLTHHLKRSCGVNDMTIIEDTFAEAFPMRGTRLIITALDSELAMIAATEFCGNASSVIGCDAEAGIERVIDESETPDGRPGVSVLAFAFDRKSLEAAVTARVGQNVLTCPTTACYAGIASESKDDRIKVGAQLRFFGDGYQFSKKLDDRRFWRIPVMDGEFVCEDVVGTVKGIGGGNLILCGTNQATALAATRAAVAAIRLVPDVIMPFPGGMVRSGSKVGSKYAALKASTNHKWCPTLIGQAETSLSDSEGAVYEIVIDGLSESAIAAAMLAGIGAAKLCEGVVRVSAGNYGGKLGKHHFHLLKLVG</sequence>
<dbReference type="InterPro" id="IPR022667">
    <property type="entry name" value="ForMFR_H4MPT_ForTrfase_N"/>
</dbReference>
<dbReference type="GO" id="GO:0005737">
    <property type="term" value="C:cytoplasm"/>
    <property type="evidence" value="ECO:0007669"/>
    <property type="project" value="UniProtKB-SubCell"/>
</dbReference>
<evidence type="ECO:0000256" key="3">
    <source>
        <dbReference type="HAMAP-Rule" id="MF_00579"/>
    </source>
</evidence>